<protein>
    <submittedName>
        <fullName evidence="2">Uncharacterized protein</fullName>
    </submittedName>
</protein>
<dbReference type="EMBL" id="LFYR01002038">
    <property type="protein sequence ID" value="KMZ57660.1"/>
    <property type="molecule type" value="Genomic_DNA"/>
</dbReference>
<dbReference type="Proteomes" id="UP000036987">
    <property type="component" value="Unassembled WGS sequence"/>
</dbReference>
<dbReference type="AlphaFoldDB" id="A0A0K9NNX1"/>
<reference evidence="3" key="1">
    <citation type="journal article" date="2016" name="Nature">
        <title>The genome of the seagrass Zostera marina reveals angiosperm adaptation to the sea.</title>
        <authorList>
            <person name="Olsen J.L."/>
            <person name="Rouze P."/>
            <person name="Verhelst B."/>
            <person name="Lin Y.-C."/>
            <person name="Bayer T."/>
            <person name="Collen J."/>
            <person name="Dattolo E."/>
            <person name="De Paoli E."/>
            <person name="Dittami S."/>
            <person name="Maumus F."/>
            <person name="Michel G."/>
            <person name="Kersting A."/>
            <person name="Lauritano C."/>
            <person name="Lohaus R."/>
            <person name="Toepel M."/>
            <person name="Tonon T."/>
            <person name="Vanneste K."/>
            <person name="Amirebrahimi M."/>
            <person name="Brakel J."/>
            <person name="Bostroem C."/>
            <person name="Chovatia M."/>
            <person name="Grimwood J."/>
            <person name="Jenkins J.W."/>
            <person name="Jueterbock A."/>
            <person name="Mraz A."/>
            <person name="Stam W.T."/>
            <person name="Tice H."/>
            <person name="Bornberg-Bauer E."/>
            <person name="Green P.J."/>
            <person name="Pearson G.A."/>
            <person name="Procaccini G."/>
            <person name="Duarte C.M."/>
            <person name="Schmutz J."/>
            <person name="Reusch T.B.H."/>
            <person name="Van de Peer Y."/>
        </authorList>
    </citation>
    <scope>NUCLEOTIDE SEQUENCE [LARGE SCALE GENOMIC DNA]</scope>
    <source>
        <strain evidence="3">cv. Finnish</strain>
    </source>
</reference>
<keyword evidence="3" id="KW-1185">Reference proteome</keyword>
<name>A0A0K9NNX1_ZOSMR</name>
<comment type="caution">
    <text evidence="2">The sequence shown here is derived from an EMBL/GenBank/DDBJ whole genome shotgun (WGS) entry which is preliminary data.</text>
</comment>
<feature type="region of interest" description="Disordered" evidence="1">
    <location>
        <begin position="107"/>
        <end position="149"/>
    </location>
</feature>
<evidence type="ECO:0000313" key="3">
    <source>
        <dbReference type="Proteomes" id="UP000036987"/>
    </source>
</evidence>
<accession>A0A0K9NNX1</accession>
<sequence>MASSEAKDGDSDEWVKVLRRGQKTAGEGKSVYISNLNSSVVGFNSSINSFSSSNSVKKSVGNVRGSGPVGVRKYVPKSRRDELSWDFLANEFTPNFIQRRKFYPRTEEEDRAHRNSLLAGDGILPPPRSSTEKERRERVRRGQGNEKDYNLIQSQIDQEKERIELGRMLGKISQALPLY</sequence>
<organism evidence="2 3">
    <name type="scientific">Zostera marina</name>
    <name type="common">Eelgrass</name>
    <dbReference type="NCBI Taxonomy" id="29655"/>
    <lineage>
        <taxon>Eukaryota</taxon>
        <taxon>Viridiplantae</taxon>
        <taxon>Streptophyta</taxon>
        <taxon>Embryophyta</taxon>
        <taxon>Tracheophyta</taxon>
        <taxon>Spermatophyta</taxon>
        <taxon>Magnoliopsida</taxon>
        <taxon>Liliopsida</taxon>
        <taxon>Zosteraceae</taxon>
        <taxon>Zostera</taxon>
    </lineage>
</organism>
<evidence type="ECO:0000256" key="1">
    <source>
        <dbReference type="SAM" id="MobiDB-lite"/>
    </source>
</evidence>
<proteinExistence type="predicted"/>
<evidence type="ECO:0000313" key="2">
    <source>
        <dbReference type="EMBL" id="KMZ57660.1"/>
    </source>
</evidence>
<gene>
    <name evidence="2" type="ORF">ZOSMA_83G00360</name>
</gene>